<reference evidence="1" key="1">
    <citation type="submission" date="2020-07" db="EMBL/GenBank/DDBJ databases">
        <authorList>
            <person name="Tarantini F.S."/>
            <person name="Hong K.W."/>
            <person name="Chan K.G."/>
        </authorList>
    </citation>
    <scope>NUCLEOTIDE SEQUENCE</scope>
    <source>
        <strain evidence="1">32-07</strain>
    </source>
</reference>
<dbReference type="Proteomes" id="UP001049518">
    <property type="component" value="Chromosome"/>
</dbReference>
<sequence>MLRWAKGIGTARLEDRTIVDRWQLRALEIPRTDLPPPESDEVLWSGPPGTDPPPGIALLFVHDMLWLGVAPPQEVS</sequence>
<evidence type="ECO:0000313" key="2">
    <source>
        <dbReference type="Proteomes" id="UP001049518"/>
    </source>
</evidence>
<accession>A0ABX8R7J3</accession>
<dbReference type="EMBL" id="CP059572">
    <property type="protein sequence ID" value="QXJ25692.1"/>
    <property type="molecule type" value="Genomic_DNA"/>
</dbReference>
<evidence type="ECO:0000313" key="1">
    <source>
        <dbReference type="EMBL" id="QXJ25692.1"/>
    </source>
</evidence>
<proteinExistence type="predicted"/>
<organism evidence="1 2">
    <name type="scientific">Actinomadura graeca</name>
    <dbReference type="NCBI Taxonomy" id="2750812"/>
    <lineage>
        <taxon>Bacteria</taxon>
        <taxon>Bacillati</taxon>
        <taxon>Actinomycetota</taxon>
        <taxon>Actinomycetes</taxon>
        <taxon>Streptosporangiales</taxon>
        <taxon>Thermomonosporaceae</taxon>
        <taxon>Actinomadura</taxon>
    </lineage>
</organism>
<name>A0ABX8R7J3_9ACTN</name>
<keyword evidence="2" id="KW-1185">Reference proteome</keyword>
<dbReference type="RefSeq" id="WP_231331837.1">
    <property type="nucleotide sequence ID" value="NZ_CP059572.1"/>
</dbReference>
<protein>
    <submittedName>
        <fullName evidence="1">Uncharacterized protein</fullName>
    </submittedName>
</protein>
<gene>
    <name evidence="1" type="ORF">AGRA3207_007219</name>
</gene>